<gene>
    <name evidence="1" type="ORF">AVEN_174692_1</name>
</gene>
<dbReference type="PANTHER" id="PTHR47326:SF1">
    <property type="entry name" value="HTH PSQ-TYPE DOMAIN-CONTAINING PROTEIN"/>
    <property type="match status" value="1"/>
</dbReference>
<organism evidence="1 2">
    <name type="scientific">Araneus ventricosus</name>
    <name type="common">Orbweaver spider</name>
    <name type="synonym">Epeira ventricosa</name>
    <dbReference type="NCBI Taxonomy" id="182803"/>
    <lineage>
        <taxon>Eukaryota</taxon>
        <taxon>Metazoa</taxon>
        <taxon>Ecdysozoa</taxon>
        <taxon>Arthropoda</taxon>
        <taxon>Chelicerata</taxon>
        <taxon>Arachnida</taxon>
        <taxon>Araneae</taxon>
        <taxon>Araneomorphae</taxon>
        <taxon>Entelegynae</taxon>
        <taxon>Araneoidea</taxon>
        <taxon>Araneidae</taxon>
        <taxon>Araneus</taxon>
    </lineage>
</organism>
<dbReference type="AlphaFoldDB" id="A0A4Y2BK15"/>
<reference evidence="1 2" key="1">
    <citation type="journal article" date="2019" name="Sci. Rep.">
        <title>Orb-weaving spider Araneus ventricosus genome elucidates the spidroin gene catalogue.</title>
        <authorList>
            <person name="Kono N."/>
            <person name="Nakamura H."/>
            <person name="Ohtoshi R."/>
            <person name="Moran D.A.P."/>
            <person name="Shinohara A."/>
            <person name="Yoshida Y."/>
            <person name="Fujiwara M."/>
            <person name="Mori M."/>
            <person name="Tomita M."/>
            <person name="Arakawa K."/>
        </authorList>
    </citation>
    <scope>NUCLEOTIDE SEQUENCE [LARGE SCALE GENOMIC DNA]</scope>
</reference>
<dbReference type="EMBL" id="BGPR01000086">
    <property type="protein sequence ID" value="GBL92398.1"/>
    <property type="molecule type" value="Genomic_DNA"/>
</dbReference>
<sequence length="98" mass="11030">MIPGSGTSSGVTRHIFISTERVNTHNCRIWAMENPRTFHPIPLHSPKVTVWGGFTSQFILGPYFFEENDDNGPVTCSVTAAKYCDMLNSFVLPQLQQR</sequence>
<proteinExistence type="predicted"/>
<dbReference type="Proteomes" id="UP000499080">
    <property type="component" value="Unassembled WGS sequence"/>
</dbReference>
<keyword evidence="2" id="KW-1185">Reference proteome</keyword>
<evidence type="ECO:0000313" key="2">
    <source>
        <dbReference type="Proteomes" id="UP000499080"/>
    </source>
</evidence>
<protein>
    <submittedName>
        <fullName evidence="1">Uncharacterized protein</fullName>
    </submittedName>
</protein>
<dbReference type="OrthoDB" id="6432521at2759"/>
<name>A0A4Y2BK15_ARAVE</name>
<comment type="caution">
    <text evidence="1">The sequence shown here is derived from an EMBL/GenBank/DDBJ whole genome shotgun (WGS) entry which is preliminary data.</text>
</comment>
<dbReference type="GO" id="GO:0003676">
    <property type="term" value="F:nucleic acid binding"/>
    <property type="evidence" value="ECO:0007669"/>
    <property type="project" value="InterPro"/>
</dbReference>
<evidence type="ECO:0000313" key="1">
    <source>
        <dbReference type="EMBL" id="GBL92398.1"/>
    </source>
</evidence>
<dbReference type="Gene3D" id="3.30.420.10">
    <property type="entry name" value="Ribonuclease H-like superfamily/Ribonuclease H"/>
    <property type="match status" value="1"/>
</dbReference>
<dbReference type="PANTHER" id="PTHR47326">
    <property type="entry name" value="TRANSPOSABLE ELEMENT TC3 TRANSPOSASE-LIKE PROTEIN"/>
    <property type="match status" value="1"/>
</dbReference>
<accession>A0A4Y2BK15</accession>
<dbReference type="InterPro" id="IPR036397">
    <property type="entry name" value="RNaseH_sf"/>
</dbReference>